<proteinExistence type="predicted"/>
<keyword evidence="2" id="KW-1185">Reference proteome</keyword>
<comment type="caution">
    <text evidence="1">The sequence shown here is derived from an EMBL/GenBank/DDBJ whole genome shotgun (WGS) entry which is preliminary data.</text>
</comment>
<protein>
    <submittedName>
        <fullName evidence="1">Uncharacterized protein</fullName>
    </submittedName>
</protein>
<dbReference type="AlphaFoldDB" id="A0A8T2RJM0"/>
<organism evidence="1 2">
    <name type="scientific">Ceratopteris richardii</name>
    <name type="common">Triangle waterfern</name>
    <dbReference type="NCBI Taxonomy" id="49495"/>
    <lineage>
        <taxon>Eukaryota</taxon>
        <taxon>Viridiplantae</taxon>
        <taxon>Streptophyta</taxon>
        <taxon>Embryophyta</taxon>
        <taxon>Tracheophyta</taxon>
        <taxon>Polypodiopsida</taxon>
        <taxon>Polypodiidae</taxon>
        <taxon>Polypodiales</taxon>
        <taxon>Pteridineae</taxon>
        <taxon>Pteridaceae</taxon>
        <taxon>Parkerioideae</taxon>
        <taxon>Ceratopteris</taxon>
    </lineage>
</organism>
<name>A0A8T2RJM0_CERRI</name>
<dbReference type="EMBL" id="CM035432">
    <property type="protein sequence ID" value="KAH7295907.1"/>
    <property type="molecule type" value="Genomic_DNA"/>
</dbReference>
<evidence type="ECO:0000313" key="2">
    <source>
        <dbReference type="Proteomes" id="UP000825935"/>
    </source>
</evidence>
<gene>
    <name evidence="1" type="ORF">KP509_27G070200</name>
</gene>
<dbReference type="Proteomes" id="UP000825935">
    <property type="component" value="Chromosome 27"/>
</dbReference>
<sequence length="97" mass="11170">MYRFRGGGCSRESTSKLIGRKGKKTLGFRGGMYASFCKRRGVCLWPTEERDEVLRSMSLCICGKFSLKRGQLLRLQGHQVHRPRREEGSLKGVYRRS</sequence>
<accession>A0A8T2RJM0</accession>
<evidence type="ECO:0000313" key="1">
    <source>
        <dbReference type="EMBL" id="KAH7295907.1"/>
    </source>
</evidence>
<reference evidence="1 2" key="1">
    <citation type="submission" date="2021-08" db="EMBL/GenBank/DDBJ databases">
        <title>WGS assembly of Ceratopteris richardii.</title>
        <authorList>
            <person name="Marchant D.B."/>
            <person name="Chen G."/>
            <person name="Jenkins J."/>
            <person name="Shu S."/>
            <person name="Leebens-Mack J."/>
            <person name="Grimwood J."/>
            <person name="Schmutz J."/>
            <person name="Soltis P."/>
            <person name="Soltis D."/>
            <person name="Chen Z.-H."/>
        </authorList>
    </citation>
    <scope>NUCLEOTIDE SEQUENCE [LARGE SCALE GENOMIC DNA]</scope>
    <source>
        <strain evidence="1">Whitten #5841</strain>
        <tissue evidence="1">Leaf</tissue>
    </source>
</reference>